<dbReference type="GO" id="GO:0005886">
    <property type="term" value="C:plasma membrane"/>
    <property type="evidence" value="ECO:0007669"/>
    <property type="project" value="UniProtKB-SubCell"/>
</dbReference>
<evidence type="ECO:0000256" key="1">
    <source>
        <dbReference type="ARBA" id="ARBA00004651"/>
    </source>
</evidence>
<dbReference type="PATRIC" id="fig|742817.3.peg.412"/>
<keyword evidence="5" id="KW-1003">Cell membrane</keyword>
<dbReference type="HOGENOM" id="CLU_012893_0_0_10"/>
<evidence type="ECO:0000313" key="11">
    <source>
        <dbReference type="EMBL" id="EHP50699.1"/>
    </source>
</evidence>
<evidence type="ECO:0000256" key="5">
    <source>
        <dbReference type="ARBA" id="ARBA00022475"/>
    </source>
</evidence>
<feature type="transmembrane region" description="Helical" evidence="10">
    <location>
        <begin position="156"/>
        <end position="179"/>
    </location>
</feature>
<dbReference type="InterPro" id="IPR048279">
    <property type="entry name" value="MdtK-like"/>
</dbReference>
<dbReference type="InterPro" id="IPR045070">
    <property type="entry name" value="MATE_MepA-like"/>
</dbReference>
<feature type="transmembrane region" description="Helical" evidence="10">
    <location>
        <begin position="378"/>
        <end position="398"/>
    </location>
</feature>
<comment type="caution">
    <text evidence="11">The sequence shown here is derived from an EMBL/GenBank/DDBJ whole genome shotgun (WGS) entry which is preliminary data.</text>
</comment>
<protein>
    <recommendedName>
        <fullName evidence="3">Multidrug export protein MepA</fullName>
    </recommendedName>
</protein>
<dbReference type="GO" id="GO:0042910">
    <property type="term" value="F:xenobiotic transmembrane transporter activity"/>
    <property type="evidence" value="ECO:0007669"/>
    <property type="project" value="InterPro"/>
</dbReference>
<dbReference type="NCBIfam" id="TIGR00797">
    <property type="entry name" value="matE"/>
    <property type="match status" value="1"/>
</dbReference>
<evidence type="ECO:0000256" key="9">
    <source>
        <dbReference type="ARBA" id="ARBA00023251"/>
    </source>
</evidence>
<feature type="transmembrane region" description="Helical" evidence="10">
    <location>
        <begin position="410"/>
        <end position="431"/>
    </location>
</feature>
<evidence type="ECO:0000256" key="10">
    <source>
        <dbReference type="SAM" id="Phobius"/>
    </source>
</evidence>
<accession>H1DDQ2</accession>
<dbReference type="EMBL" id="ADMC01000005">
    <property type="protein sequence ID" value="EHP50699.1"/>
    <property type="molecule type" value="Genomic_DNA"/>
</dbReference>
<dbReference type="PANTHER" id="PTHR43823:SF3">
    <property type="entry name" value="MULTIDRUG EXPORT PROTEIN MEPA"/>
    <property type="match status" value="1"/>
</dbReference>
<dbReference type="CDD" id="cd13143">
    <property type="entry name" value="MATE_MepA_like"/>
    <property type="match status" value="1"/>
</dbReference>
<feature type="transmembrane region" description="Helical" evidence="10">
    <location>
        <begin position="185"/>
        <end position="206"/>
    </location>
</feature>
<evidence type="ECO:0000256" key="3">
    <source>
        <dbReference type="ARBA" id="ARBA00022106"/>
    </source>
</evidence>
<dbReference type="STRING" id="742817.HMPREF9449_00388"/>
<dbReference type="Pfam" id="PF01554">
    <property type="entry name" value="MatE"/>
    <property type="match status" value="2"/>
</dbReference>
<evidence type="ECO:0000256" key="8">
    <source>
        <dbReference type="ARBA" id="ARBA00023136"/>
    </source>
</evidence>
<dbReference type="AlphaFoldDB" id="H1DDQ2"/>
<name>H1DDQ2_9BACT</name>
<feature type="transmembrane region" description="Helical" evidence="10">
    <location>
        <begin position="39"/>
        <end position="63"/>
    </location>
</feature>
<evidence type="ECO:0000313" key="12">
    <source>
        <dbReference type="Proteomes" id="UP000004892"/>
    </source>
</evidence>
<feature type="transmembrane region" description="Helical" evidence="10">
    <location>
        <begin position="127"/>
        <end position="144"/>
    </location>
</feature>
<feature type="transmembrane region" description="Helical" evidence="10">
    <location>
        <begin position="7"/>
        <end position="27"/>
    </location>
</feature>
<feature type="transmembrane region" description="Helical" evidence="10">
    <location>
        <begin position="226"/>
        <end position="250"/>
    </location>
</feature>
<evidence type="ECO:0000256" key="4">
    <source>
        <dbReference type="ARBA" id="ARBA00022448"/>
    </source>
</evidence>
<evidence type="ECO:0000256" key="2">
    <source>
        <dbReference type="ARBA" id="ARBA00008417"/>
    </source>
</evidence>
<dbReference type="eggNOG" id="COG0534">
    <property type="taxonomic scope" value="Bacteria"/>
</dbReference>
<organism evidence="11 12">
    <name type="scientific">Odoribacter laneus YIT 12061</name>
    <dbReference type="NCBI Taxonomy" id="742817"/>
    <lineage>
        <taxon>Bacteria</taxon>
        <taxon>Pseudomonadati</taxon>
        <taxon>Bacteroidota</taxon>
        <taxon>Bacteroidia</taxon>
        <taxon>Bacteroidales</taxon>
        <taxon>Odoribacteraceae</taxon>
        <taxon>Odoribacter</taxon>
    </lineage>
</organism>
<feature type="transmembrane region" description="Helical" evidence="10">
    <location>
        <begin position="84"/>
        <end position="107"/>
    </location>
</feature>
<dbReference type="PANTHER" id="PTHR43823">
    <property type="entry name" value="SPORULATION PROTEIN YKVU"/>
    <property type="match status" value="1"/>
</dbReference>
<dbReference type="Proteomes" id="UP000004892">
    <property type="component" value="Unassembled WGS sequence"/>
</dbReference>
<keyword evidence="8 10" id="KW-0472">Membrane</keyword>
<dbReference type="GO" id="GO:0015297">
    <property type="term" value="F:antiporter activity"/>
    <property type="evidence" value="ECO:0007669"/>
    <property type="project" value="InterPro"/>
</dbReference>
<keyword evidence="12" id="KW-1185">Reference proteome</keyword>
<feature type="transmembrane region" description="Helical" evidence="10">
    <location>
        <begin position="353"/>
        <end position="371"/>
    </location>
</feature>
<keyword evidence="6 10" id="KW-0812">Transmembrane</keyword>
<keyword evidence="4" id="KW-0813">Transport</keyword>
<keyword evidence="9" id="KW-0046">Antibiotic resistance</keyword>
<dbReference type="InterPro" id="IPR051327">
    <property type="entry name" value="MATE_MepA_subfamily"/>
</dbReference>
<comment type="similarity">
    <text evidence="2">Belongs to the multi antimicrobial extrusion (MATE) (TC 2.A.66.1) family. MepA subfamily.</text>
</comment>
<gene>
    <name evidence="11" type="ORF">HMPREF9449_00388</name>
</gene>
<sequence length="442" mass="48476">MNIKRLLWKYFLPAFTGVVVNALYNIVDRIFIGRGVDALALSGLSAVFPLMLIIFAFGMLVAIGANVRISINMGKKDYKRAEWVLGNAVTLGIIISALLTLFGYIYRYPLLKMFGAGQGALPYALEYFEYILFANVFATIGFILNNACRAEGNPKIAMYSLFISAGTNTILDPIFIFGFDMGVKGAAIATIISQFILCIWVVAHFYSKRSVLKLHLANLKLNGQIIYYILTIGFAPFSMQLAASAVQAVLNTQLIRYGGELAVGAMGIINSVAQLLVMSIIAINMASQPIIGFNFGAKQYARVRDTLITCIWAATSIAIGGFLLTQLFPGAIVRIFNNDNPELFELGRKGLRIFTLFFPIVGFQIITGNYYQSIGKAGIAAFLSLLRQVIILIPMLYILPPFTQLEGVWFANPISDLLAGIISALFLVKALKKLKGGTEKFN</sequence>
<comment type="subcellular location">
    <subcellularLocation>
        <location evidence="1">Cell membrane</location>
        <topology evidence="1">Multi-pass membrane protein</topology>
    </subcellularLocation>
</comment>
<evidence type="ECO:0000256" key="6">
    <source>
        <dbReference type="ARBA" id="ARBA00022692"/>
    </source>
</evidence>
<proteinExistence type="inferred from homology"/>
<reference evidence="11 12" key="1">
    <citation type="submission" date="2012-01" db="EMBL/GenBank/DDBJ databases">
        <title>The Genome Sequence of Odoribacter laneus YIT 12061.</title>
        <authorList>
            <consortium name="The Broad Institute Genome Sequencing Platform"/>
            <person name="Earl A."/>
            <person name="Ward D."/>
            <person name="Feldgarden M."/>
            <person name="Gevers D."/>
            <person name="Morotomi M."/>
            <person name="Young S.K."/>
            <person name="Zeng Q."/>
            <person name="Gargeya S."/>
            <person name="Fitzgerald M."/>
            <person name="Haas B."/>
            <person name="Abouelleil A."/>
            <person name="Alvarado L."/>
            <person name="Arachchi H.M."/>
            <person name="Berlin A."/>
            <person name="Chapman S.B."/>
            <person name="Gearin G."/>
            <person name="Goldberg J."/>
            <person name="Griggs A."/>
            <person name="Gujja S."/>
            <person name="Hansen M."/>
            <person name="Heiman D."/>
            <person name="Howarth C."/>
            <person name="Larimer J."/>
            <person name="Lui A."/>
            <person name="MacDonald P.J.P."/>
            <person name="McCowen C."/>
            <person name="Montmayeur A."/>
            <person name="Murphy C."/>
            <person name="Neiman D."/>
            <person name="Pearson M."/>
            <person name="Priest M."/>
            <person name="Roberts A."/>
            <person name="Saif S."/>
            <person name="Shea T."/>
            <person name="Sisk P."/>
            <person name="Stolte C."/>
            <person name="Sykes S."/>
            <person name="Wortman J."/>
            <person name="Nusbaum C."/>
            <person name="Birren B."/>
        </authorList>
    </citation>
    <scope>NUCLEOTIDE SEQUENCE [LARGE SCALE GENOMIC DNA]</scope>
    <source>
        <strain evidence="11 12">YIT 12061</strain>
    </source>
</reference>
<feature type="transmembrane region" description="Helical" evidence="10">
    <location>
        <begin position="307"/>
        <end position="333"/>
    </location>
</feature>
<keyword evidence="7 10" id="KW-1133">Transmembrane helix</keyword>
<dbReference type="GO" id="GO:0046677">
    <property type="term" value="P:response to antibiotic"/>
    <property type="evidence" value="ECO:0007669"/>
    <property type="project" value="UniProtKB-KW"/>
</dbReference>
<feature type="transmembrane region" description="Helical" evidence="10">
    <location>
        <begin position="262"/>
        <end position="286"/>
    </location>
</feature>
<dbReference type="PIRSF" id="PIRSF006603">
    <property type="entry name" value="DinF"/>
    <property type="match status" value="1"/>
</dbReference>
<dbReference type="InterPro" id="IPR002528">
    <property type="entry name" value="MATE_fam"/>
</dbReference>
<evidence type="ECO:0000256" key="7">
    <source>
        <dbReference type="ARBA" id="ARBA00022989"/>
    </source>
</evidence>